<keyword evidence="4" id="KW-1185">Reference proteome</keyword>
<protein>
    <submittedName>
        <fullName evidence="3">Uncharacterized protein</fullName>
    </submittedName>
</protein>
<evidence type="ECO:0000313" key="2">
    <source>
        <dbReference type="EMBL" id="MDI5961208.1"/>
    </source>
</evidence>
<dbReference type="RefSeq" id="WP_271314078.1">
    <property type="nucleotide sequence ID" value="NZ_JAAGKO020000001.1"/>
</dbReference>
<dbReference type="AlphaFoldDB" id="A0AA90KH59"/>
<evidence type="ECO:0000256" key="1">
    <source>
        <dbReference type="SAM" id="MobiDB-lite"/>
    </source>
</evidence>
<proteinExistence type="predicted"/>
<accession>A0AA90KH59</accession>
<reference evidence="3 4" key="1">
    <citation type="submission" date="2023-05" db="EMBL/GenBank/DDBJ databases">
        <title>Streptantibioticus silvisoli sp. nov., acidotolerant actinomycetes 1 from pine litter.</title>
        <authorList>
            <person name="Swiecimska M."/>
            <person name="Golinska P."/>
            <person name="Sangal V."/>
            <person name="Wachnowicz B."/>
            <person name="Goodfellow M."/>
        </authorList>
    </citation>
    <scope>NUCLEOTIDE SEQUENCE</scope>
    <source>
        <strain evidence="3">SL13</strain>
        <strain evidence="2 4">SL54</strain>
    </source>
</reference>
<dbReference type="EMBL" id="JABXJJ020000019">
    <property type="protein sequence ID" value="MDI5971009.1"/>
    <property type="molecule type" value="Genomic_DNA"/>
</dbReference>
<comment type="caution">
    <text evidence="3">The sequence shown here is derived from an EMBL/GenBank/DDBJ whole genome shotgun (WGS) entry which is preliminary data.</text>
</comment>
<gene>
    <name evidence="2" type="ORF">POF43_000450</name>
    <name evidence="3" type="ORF">POF50_016945</name>
</gene>
<organism evidence="3">
    <name type="scientific">Streptantibioticus silvisoli</name>
    <dbReference type="NCBI Taxonomy" id="2705255"/>
    <lineage>
        <taxon>Bacteria</taxon>
        <taxon>Bacillati</taxon>
        <taxon>Actinomycetota</taxon>
        <taxon>Actinomycetes</taxon>
        <taxon>Kitasatosporales</taxon>
        <taxon>Streptomycetaceae</taxon>
        <taxon>Streptantibioticus</taxon>
    </lineage>
</organism>
<evidence type="ECO:0000313" key="3">
    <source>
        <dbReference type="EMBL" id="MDI5971009.1"/>
    </source>
</evidence>
<evidence type="ECO:0000313" key="4">
    <source>
        <dbReference type="Proteomes" id="UP001156398"/>
    </source>
</evidence>
<feature type="region of interest" description="Disordered" evidence="1">
    <location>
        <begin position="1"/>
        <end position="41"/>
    </location>
</feature>
<feature type="compositionally biased region" description="Low complexity" evidence="1">
    <location>
        <begin position="23"/>
        <end position="33"/>
    </location>
</feature>
<dbReference type="EMBL" id="JAAGKO020000001">
    <property type="protein sequence ID" value="MDI5961208.1"/>
    <property type="molecule type" value="Genomic_DNA"/>
</dbReference>
<sequence length="41" mass="4314">MKRHAVGDDTESGRPAPNVPIATSTLEELSTSTVVPSCTEE</sequence>
<dbReference type="Proteomes" id="UP001156398">
    <property type="component" value="Unassembled WGS sequence"/>
</dbReference>
<name>A0AA90KH59_9ACTN</name>